<keyword evidence="2" id="KW-1185">Reference proteome</keyword>
<organism evidence="1 2">
    <name type="scientific">Meloidogyne enterolobii</name>
    <name type="common">Root-knot nematode worm</name>
    <name type="synonym">Meloidogyne mayaguensis</name>
    <dbReference type="NCBI Taxonomy" id="390850"/>
    <lineage>
        <taxon>Eukaryota</taxon>
        <taxon>Metazoa</taxon>
        <taxon>Ecdysozoa</taxon>
        <taxon>Nematoda</taxon>
        <taxon>Chromadorea</taxon>
        <taxon>Rhabditida</taxon>
        <taxon>Tylenchina</taxon>
        <taxon>Tylenchomorpha</taxon>
        <taxon>Tylenchoidea</taxon>
        <taxon>Meloidogynidae</taxon>
        <taxon>Meloidogyninae</taxon>
        <taxon>Meloidogyne</taxon>
    </lineage>
</organism>
<dbReference type="EMBL" id="CAVMJV010000046">
    <property type="protein sequence ID" value="CAK5082310.1"/>
    <property type="molecule type" value="Genomic_DNA"/>
</dbReference>
<dbReference type="Proteomes" id="UP001497535">
    <property type="component" value="Unassembled WGS sequence"/>
</dbReference>
<accession>A0ACB0ZTM9</accession>
<gene>
    <name evidence="1" type="ORF">MENTE1834_LOCUS29585</name>
</gene>
<evidence type="ECO:0000313" key="2">
    <source>
        <dbReference type="Proteomes" id="UP001497535"/>
    </source>
</evidence>
<sequence length="417" mass="49213">MVGVVDAFSKLYTDYQKTTPKRLKIIDAYMFYILITGVLQFVYCLLVGTFPFNAFLAGFISCVASFVLAANLRIQVNPENKHEFQHISPERAFADFIFAHVVLHLVSFKKDMWSFIRSLFRPIFNFFSRLCRRILKIFTRRQTIEDIILKETTRASRNRRIEKMLREFPNELVQSMAWDTGDETEAAEAILEESVMEDEKRHDLSKTLARSMRQIKGYQKLIQEVEERRLEIYCSKIEEHEKELLRLWALLKPDEPLTDRVSNQWQDIGFQGDDPATDFRGMGMLGLDQLVFFAQFDVENCRRVLSLSMHPVYGFPFAICGITITALCKELLFDDALKNHFYNVLEQPPLKMDHFHQVYCCVFRLFGDYWDYEKPESLMQFNLVKRRFVKLMEKYLNNYEANLIVAKIEDFNLEEDS</sequence>
<name>A0ACB0ZTM9_MELEN</name>
<proteinExistence type="predicted"/>
<comment type="caution">
    <text evidence="1">The sequence shown here is derived from an EMBL/GenBank/DDBJ whole genome shotgun (WGS) entry which is preliminary data.</text>
</comment>
<evidence type="ECO:0000313" key="1">
    <source>
        <dbReference type="EMBL" id="CAK5082310.1"/>
    </source>
</evidence>
<reference evidence="1" key="1">
    <citation type="submission" date="2023-11" db="EMBL/GenBank/DDBJ databases">
        <authorList>
            <person name="Poullet M."/>
        </authorList>
    </citation>
    <scope>NUCLEOTIDE SEQUENCE</scope>
    <source>
        <strain evidence="1">E1834</strain>
    </source>
</reference>
<protein>
    <submittedName>
        <fullName evidence="1">Uncharacterized protein</fullName>
    </submittedName>
</protein>